<name>A0AAX2UJR7_9BACT</name>
<dbReference type="EMBL" id="VDBS01000035">
    <property type="protein sequence ID" value="TNB57678.1"/>
    <property type="molecule type" value="Genomic_DNA"/>
</dbReference>
<dbReference type="Pfam" id="PF08843">
    <property type="entry name" value="AbiEii"/>
    <property type="match status" value="1"/>
</dbReference>
<gene>
    <name evidence="1" type="ORF">FDW42_04700</name>
</gene>
<dbReference type="Gene3D" id="3.10.450.620">
    <property type="entry name" value="JHP933, nucleotidyltransferase-like core domain"/>
    <property type="match status" value="1"/>
</dbReference>
<evidence type="ECO:0000313" key="2">
    <source>
        <dbReference type="Proteomes" id="UP000306813"/>
    </source>
</evidence>
<dbReference type="InterPro" id="IPR014942">
    <property type="entry name" value="AbiEii"/>
</dbReference>
<dbReference type="AlphaFoldDB" id="A0AAX2UJR7"/>
<comment type="caution">
    <text evidence="1">The sequence shown here is derived from an EMBL/GenBank/DDBJ whole genome shotgun (WGS) entry which is preliminary data.</text>
</comment>
<organism evidence="1 2">
    <name type="scientific">Campylobacter helveticus</name>
    <dbReference type="NCBI Taxonomy" id="28898"/>
    <lineage>
        <taxon>Bacteria</taxon>
        <taxon>Pseudomonadati</taxon>
        <taxon>Campylobacterota</taxon>
        <taxon>Epsilonproteobacteria</taxon>
        <taxon>Campylobacterales</taxon>
        <taxon>Campylobacteraceae</taxon>
        <taxon>Campylobacter</taxon>
    </lineage>
</organism>
<accession>A0AAX2UJR7</accession>
<sequence length="305" mass="36879">MRNSLERIEVNIEKFIEQNYPRNLKDTIFKELMHYEILESLFNISDIQKTLVFQGGTALRLCYKNNRYSEDLDFVVHKDEVFHREFMDYFKAIFSEKILKKYELEAEIYEPKEEEKRVQRWSARVYLPNRHKKSKINIEIANIPSHDNSFEAIANNYEALISKRIFVQVESKEEILADKIIALSQRPYLKFRDLWDIEWLINQGIKINNELVKLKIKDYSCNNFKEALEKRKEELNNPMLENDFLVEMSRFLNPEVFHQIKNFHFFNSIKKIILQICDELLQQDFNDENLNLQTTNTRTHKLRKR</sequence>
<proteinExistence type="predicted"/>
<dbReference type="GO" id="GO:0016740">
    <property type="term" value="F:transferase activity"/>
    <property type="evidence" value="ECO:0007669"/>
    <property type="project" value="UniProtKB-KW"/>
</dbReference>
<reference evidence="1 2" key="1">
    <citation type="submission" date="2019-05" db="EMBL/GenBank/DDBJ databases">
        <title>Draft genomes of eight strains of Campylobacter helveticus isolated from cats and a dog in New Zealand.</title>
        <authorList>
            <person name="Bojanic K."/>
            <person name="Midwinter A.C."/>
            <person name="Biggs P.J."/>
            <person name="Acke E."/>
            <person name="Cornelius A.J."/>
            <person name="Marshall J.C."/>
        </authorList>
    </citation>
    <scope>NUCLEOTIDE SEQUENCE [LARGE SCALE GENOMIC DNA]</scope>
    <source>
        <strain evidence="1 2">ACP123b</strain>
    </source>
</reference>
<dbReference type="Proteomes" id="UP000306813">
    <property type="component" value="Unassembled WGS sequence"/>
</dbReference>
<protein>
    <submittedName>
        <fullName evidence="1">Nucleotidyl transferase AbiEii/AbiGii toxin family protein</fullName>
    </submittedName>
</protein>
<evidence type="ECO:0000313" key="1">
    <source>
        <dbReference type="EMBL" id="TNB57678.1"/>
    </source>
</evidence>
<keyword evidence="1" id="KW-0808">Transferase</keyword>